<dbReference type="PANTHER" id="PTHR30486:SF6">
    <property type="entry name" value="TYPE IV PILUS RETRACTATION ATPASE PILT"/>
    <property type="match status" value="1"/>
</dbReference>
<dbReference type="Pfam" id="PF00437">
    <property type="entry name" value="T2SSE"/>
    <property type="match status" value="1"/>
</dbReference>
<dbReference type="RefSeq" id="WP_211852323.1">
    <property type="nucleotide sequence ID" value="NZ_JAAGBB010000010.1"/>
</dbReference>
<comment type="caution">
    <text evidence="3">The sequence shown here is derived from an EMBL/GenBank/DDBJ whole genome shotgun (WGS) entry which is preliminary data.</text>
</comment>
<keyword evidence="4" id="KW-1185">Reference proteome</keyword>
<proteinExistence type="inferred from homology"/>
<evidence type="ECO:0000259" key="2">
    <source>
        <dbReference type="Pfam" id="PF00437"/>
    </source>
</evidence>
<dbReference type="PANTHER" id="PTHR30486">
    <property type="entry name" value="TWITCHING MOTILITY PROTEIN PILT"/>
    <property type="match status" value="1"/>
</dbReference>
<evidence type="ECO:0000313" key="3">
    <source>
        <dbReference type="EMBL" id="MBR0664654.1"/>
    </source>
</evidence>
<accession>A0ABS5EWI5</accession>
<sequence length="393" mass="42513">MNLVLPVGAAHAAQEEAAAPFRWAAEGLAWVKDPRRDAPGLDGLLSWAFRLGASRIAFQTGHPVWIRVHGRNHRATEGTLNEVEIGQVANHLYGADGMARLQGGQDFDVSYEIAVSRAQRLRFRLNATPTRSSRREGANIVLRPIADLPPSLAAQLVEPGIMEAFRPERGMVIVSGGTGSGKSTLIAGMTVAKLSDPAGNYNIQEAAAPVEFLLDRFRSPSSTMAQTEIPRDLATFEAFIRGCMRREPTDIIVGECRDSPTMAASIHAAISGHALTTTIHADDVPLTMQRITTLCPRDERDNLIASVAQSLRLVINQRLLPSTDGKRTAVREFVVFDAGLRTKLLQADPSEWPVITRHAVDHNGQSYAVGIRAALGEGRICAGTASRALREIG</sequence>
<dbReference type="InterPro" id="IPR027417">
    <property type="entry name" value="P-loop_NTPase"/>
</dbReference>
<gene>
    <name evidence="3" type="primary">cpaF</name>
    <name evidence="3" type="ORF">GXW71_09850</name>
</gene>
<reference evidence="4" key="1">
    <citation type="journal article" date="2021" name="Syst. Appl. Microbiol.">
        <title>Roseomonas hellenica sp. nov., isolated from roots of wild-growing Alkanna tinctoria.</title>
        <authorList>
            <person name="Rat A."/>
            <person name="Naranjo H.D."/>
            <person name="Lebbe L."/>
            <person name="Cnockaert M."/>
            <person name="Krigas N."/>
            <person name="Grigoriadou K."/>
            <person name="Maloupa E."/>
            <person name="Willems A."/>
        </authorList>
    </citation>
    <scope>NUCLEOTIDE SEQUENCE [LARGE SCALE GENOMIC DNA]</scope>
    <source>
        <strain evidence="4">LMG 31523</strain>
    </source>
</reference>
<evidence type="ECO:0000313" key="4">
    <source>
        <dbReference type="Proteomes" id="UP001196870"/>
    </source>
</evidence>
<name>A0ABS5EWI5_9PROT</name>
<organism evidence="3 4">
    <name type="scientific">Plastoroseomonas hellenica</name>
    <dbReference type="NCBI Taxonomy" id="2687306"/>
    <lineage>
        <taxon>Bacteria</taxon>
        <taxon>Pseudomonadati</taxon>
        <taxon>Pseudomonadota</taxon>
        <taxon>Alphaproteobacteria</taxon>
        <taxon>Acetobacterales</taxon>
        <taxon>Acetobacteraceae</taxon>
        <taxon>Plastoroseomonas</taxon>
    </lineage>
</organism>
<dbReference type="Gene3D" id="3.40.50.300">
    <property type="entry name" value="P-loop containing nucleotide triphosphate hydrolases"/>
    <property type="match status" value="1"/>
</dbReference>
<dbReference type="EMBL" id="JAAGBB010000010">
    <property type="protein sequence ID" value="MBR0664654.1"/>
    <property type="molecule type" value="Genomic_DNA"/>
</dbReference>
<evidence type="ECO:0000256" key="1">
    <source>
        <dbReference type="ARBA" id="ARBA00006611"/>
    </source>
</evidence>
<dbReference type="SUPFAM" id="SSF52540">
    <property type="entry name" value="P-loop containing nucleoside triphosphate hydrolases"/>
    <property type="match status" value="1"/>
</dbReference>
<dbReference type="Proteomes" id="UP001196870">
    <property type="component" value="Unassembled WGS sequence"/>
</dbReference>
<dbReference type="Gene3D" id="3.30.450.90">
    <property type="match status" value="1"/>
</dbReference>
<protein>
    <submittedName>
        <fullName evidence="3">Flp pilus assembly complex ATPase component</fullName>
    </submittedName>
</protein>
<comment type="similarity">
    <text evidence="1">Belongs to the GSP E family.</text>
</comment>
<dbReference type="InterPro" id="IPR001482">
    <property type="entry name" value="T2SS/T4SS_dom"/>
</dbReference>
<dbReference type="InterPro" id="IPR050921">
    <property type="entry name" value="T4SS_GSP_E_ATPase"/>
</dbReference>
<feature type="domain" description="Bacterial type II secretion system protein E" evidence="2">
    <location>
        <begin position="118"/>
        <end position="323"/>
    </location>
</feature>